<dbReference type="STRING" id="521013.SAMN04488567_1364"/>
<gene>
    <name evidence="2" type="ORF">SAMN04488567_1364</name>
</gene>
<evidence type="ECO:0000313" key="3">
    <source>
        <dbReference type="Proteomes" id="UP000198922"/>
    </source>
</evidence>
<dbReference type="EMBL" id="FNAT01000002">
    <property type="protein sequence ID" value="SDE34548.1"/>
    <property type="molecule type" value="Genomic_DNA"/>
</dbReference>
<proteinExistence type="predicted"/>
<reference evidence="3" key="1">
    <citation type="submission" date="2016-10" db="EMBL/GenBank/DDBJ databases">
        <authorList>
            <person name="Varghese N."/>
            <person name="Submissions S."/>
        </authorList>
    </citation>
    <scope>NUCLEOTIDE SEQUENCE [LARGE SCALE GENOMIC DNA]</scope>
    <source>
        <strain evidence="3">DSM 21424</strain>
    </source>
</reference>
<feature type="region of interest" description="Disordered" evidence="1">
    <location>
        <begin position="46"/>
        <end position="65"/>
    </location>
</feature>
<dbReference type="OrthoDB" id="7659348at2"/>
<dbReference type="AlphaFoldDB" id="A0A1G7C5G9"/>
<evidence type="ECO:0000313" key="2">
    <source>
        <dbReference type="EMBL" id="SDE34548.1"/>
    </source>
</evidence>
<dbReference type="RefSeq" id="WP_090110444.1">
    <property type="nucleotide sequence ID" value="NZ_FNAT01000002.1"/>
</dbReference>
<dbReference type="Proteomes" id="UP000198922">
    <property type="component" value="Unassembled WGS sequence"/>
</dbReference>
<evidence type="ECO:0000256" key="1">
    <source>
        <dbReference type="SAM" id="MobiDB-lite"/>
    </source>
</evidence>
<organism evidence="2 3">
    <name type="scientific">Limimaricola pyoseonensis</name>
    <dbReference type="NCBI Taxonomy" id="521013"/>
    <lineage>
        <taxon>Bacteria</taxon>
        <taxon>Pseudomonadati</taxon>
        <taxon>Pseudomonadota</taxon>
        <taxon>Alphaproteobacteria</taxon>
        <taxon>Rhodobacterales</taxon>
        <taxon>Paracoccaceae</taxon>
        <taxon>Limimaricola</taxon>
    </lineage>
</organism>
<accession>A0A1G7C5G9</accession>
<protein>
    <submittedName>
        <fullName evidence="2">Uncharacterized protein</fullName>
    </submittedName>
</protein>
<keyword evidence="3" id="KW-1185">Reference proteome</keyword>
<sequence>MSHRWMFEVLADLESYALHNDLDRLAQKLSEVARYAAYEISSSEERNLPVPRQAEPARLELPPAK</sequence>
<name>A0A1G7C5G9_9RHOB</name>